<keyword evidence="3" id="KW-0677">Repeat</keyword>
<evidence type="ECO:0000256" key="2">
    <source>
        <dbReference type="ARBA" id="ARBA00022574"/>
    </source>
</evidence>
<comment type="caution">
    <text evidence="8">The sequence shown here is derived from an EMBL/GenBank/DDBJ whole genome shotgun (WGS) entry which is preliminary data.</text>
</comment>
<dbReference type="GeneID" id="40326196"/>
<reference evidence="8 9" key="1">
    <citation type="journal article" date="2018" name="BMC Genomics">
        <title>Genomic comparison of Trypanosoma conorhini and Trypanosoma rangeli to Trypanosoma cruzi strains of high and low virulence.</title>
        <authorList>
            <person name="Bradwell K.R."/>
            <person name="Koparde V.N."/>
            <person name="Matveyev A.V."/>
            <person name="Serrano M.G."/>
            <person name="Alves J.M."/>
            <person name="Parikh H."/>
            <person name="Huang B."/>
            <person name="Lee V."/>
            <person name="Espinosa-Alvarez O."/>
            <person name="Ortiz P.A."/>
            <person name="Costa-Martins A.G."/>
            <person name="Teixeira M.M."/>
            <person name="Buck G.A."/>
        </authorList>
    </citation>
    <scope>NUCLEOTIDE SEQUENCE [LARGE SCALE GENOMIC DNA]</scope>
    <source>
        <strain evidence="8 9">AM80</strain>
    </source>
</reference>
<protein>
    <submittedName>
        <fullName evidence="8">Uncharacterized protein</fullName>
    </submittedName>
</protein>
<feature type="region of interest" description="Disordered" evidence="5">
    <location>
        <begin position="361"/>
        <end position="478"/>
    </location>
</feature>
<evidence type="ECO:0000259" key="6">
    <source>
        <dbReference type="Pfam" id="PF12341"/>
    </source>
</evidence>
<feature type="compositionally biased region" description="Basic and acidic residues" evidence="5">
    <location>
        <begin position="513"/>
        <end position="528"/>
    </location>
</feature>
<feature type="region of interest" description="Disordered" evidence="5">
    <location>
        <begin position="1080"/>
        <end position="1134"/>
    </location>
</feature>
<feature type="domain" description="WDHD1/CFT4 second beta-propeller" evidence="6">
    <location>
        <begin position="571"/>
        <end position="859"/>
    </location>
</feature>
<dbReference type="PANTHER" id="PTHR19932">
    <property type="entry name" value="WD REPEAT AND HMG-BOX DNA BINDING PROTEIN"/>
    <property type="match status" value="1"/>
</dbReference>
<dbReference type="InterPro" id="IPR036322">
    <property type="entry name" value="WD40_repeat_dom_sf"/>
</dbReference>
<dbReference type="OMA" id="SVGYIHC"/>
<feature type="compositionally biased region" description="Gly residues" evidence="5">
    <location>
        <begin position="1216"/>
        <end position="1226"/>
    </location>
</feature>
<dbReference type="Pfam" id="PF12341">
    <property type="entry name" value="Mcl1_mid"/>
    <property type="match status" value="1"/>
</dbReference>
<comment type="subcellular location">
    <subcellularLocation>
        <location evidence="1">Nucleus</location>
    </subcellularLocation>
</comment>
<feature type="compositionally biased region" description="Basic and acidic residues" evidence="5">
    <location>
        <begin position="441"/>
        <end position="470"/>
    </location>
</feature>
<dbReference type="OrthoDB" id="427368at2759"/>
<dbReference type="Gene3D" id="2.130.10.10">
    <property type="entry name" value="YVTN repeat-like/Quinoprotein amine dehydrogenase"/>
    <property type="match status" value="1"/>
</dbReference>
<evidence type="ECO:0000259" key="7">
    <source>
        <dbReference type="Pfam" id="PF20946"/>
    </source>
</evidence>
<dbReference type="InterPro" id="IPR015943">
    <property type="entry name" value="WD40/YVTN_repeat-like_dom_sf"/>
</dbReference>
<feature type="region of interest" description="Disordered" evidence="5">
    <location>
        <begin position="493"/>
        <end position="545"/>
    </location>
</feature>
<feature type="compositionally biased region" description="Basic and acidic residues" evidence="5">
    <location>
        <begin position="397"/>
        <end position="406"/>
    </location>
</feature>
<evidence type="ECO:0000313" key="8">
    <source>
        <dbReference type="EMBL" id="RNF09316.1"/>
    </source>
</evidence>
<dbReference type="GO" id="GO:0006281">
    <property type="term" value="P:DNA repair"/>
    <property type="evidence" value="ECO:0007669"/>
    <property type="project" value="TreeGrafter"/>
</dbReference>
<feature type="compositionally biased region" description="Polar residues" evidence="5">
    <location>
        <begin position="535"/>
        <end position="545"/>
    </location>
</feature>
<keyword evidence="4" id="KW-0539">Nucleus</keyword>
<feature type="compositionally biased region" description="Polar residues" evidence="5">
    <location>
        <begin position="1109"/>
        <end position="1132"/>
    </location>
</feature>
<dbReference type="InterPro" id="IPR022100">
    <property type="entry name" value="WDHD1/CFT4_beta-prop_2nd"/>
</dbReference>
<feature type="compositionally biased region" description="Acidic residues" evidence="5">
    <location>
        <begin position="496"/>
        <end position="512"/>
    </location>
</feature>
<evidence type="ECO:0000313" key="9">
    <source>
        <dbReference type="Proteomes" id="UP000283634"/>
    </source>
</evidence>
<dbReference type="EMBL" id="MKGL01000050">
    <property type="protein sequence ID" value="RNF09316.1"/>
    <property type="molecule type" value="Genomic_DNA"/>
</dbReference>
<evidence type="ECO:0000256" key="1">
    <source>
        <dbReference type="ARBA" id="ARBA00004123"/>
    </source>
</evidence>
<accession>A0A422NV28</accession>
<dbReference type="GO" id="GO:0043596">
    <property type="term" value="C:nuclear replication fork"/>
    <property type="evidence" value="ECO:0007669"/>
    <property type="project" value="TreeGrafter"/>
</dbReference>
<dbReference type="GO" id="GO:0006261">
    <property type="term" value="P:DNA-templated DNA replication"/>
    <property type="evidence" value="ECO:0007669"/>
    <property type="project" value="TreeGrafter"/>
</dbReference>
<name>A0A422NV28_TRYRA</name>
<dbReference type="GO" id="GO:0000278">
    <property type="term" value="P:mitotic cell cycle"/>
    <property type="evidence" value="ECO:0007669"/>
    <property type="project" value="TreeGrafter"/>
</dbReference>
<dbReference type="PANTHER" id="PTHR19932:SF10">
    <property type="entry name" value="WD REPEAT AND HMG-BOX DNA-BINDING PROTEIN 1"/>
    <property type="match status" value="1"/>
</dbReference>
<feature type="compositionally biased region" description="Acidic residues" evidence="5">
    <location>
        <begin position="1322"/>
        <end position="1331"/>
    </location>
</feature>
<gene>
    <name evidence="8" type="ORF">TraAM80_02263</name>
</gene>
<dbReference type="InterPro" id="IPR048591">
    <property type="entry name" value="WDHD1/CFT4_hel"/>
</dbReference>
<dbReference type="Proteomes" id="UP000283634">
    <property type="component" value="Unassembled WGS sequence"/>
</dbReference>
<dbReference type="SUPFAM" id="SSF50978">
    <property type="entry name" value="WD40 repeat-like"/>
    <property type="match status" value="1"/>
</dbReference>
<dbReference type="VEuPathDB" id="TriTrypDB:TRSC58_05290"/>
<feature type="region of interest" description="Disordered" evidence="5">
    <location>
        <begin position="1176"/>
        <end position="1239"/>
    </location>
</feature>
<dbReference type="GO" id="GO:0003682">
    <property type="term" value="F:chromatin binding"/>
    <property type="evidence" value="ECO:0007669"/>
    <property type="project" value="TreeGrafter"/>
</dbReference>
<keyword evidence="9" id="KW-1185">Reference proteome</keyword>
<sequence>MLPQLQAHPAGATRVCVGASHVLTGGVDGVVALYPQKRWPSCHHLWARQCHDGAVTYVVLHAALELALSCGRDGKVILHENVLSTSTSTSRVICRVTGEVRCVLFDAERQRVFVAGDSLRCLQMSPSGCSVQTLAMNVPHPLVSLALSPCGNLIAVASASGAVGVVSAWSSSNSQASSLSQTETAPEQQAAVERLRNVSLMLQNVLSPTAKRDDTVAYRLCWGRDGEGSLLLLVPGVAEFRVLRLEEATTPPYKHRLRHVAGIDSFGMTDLLGATCYALSTNILCVVLAGTTGIVVAKMDVRKWGVTRLQGQSCTEVTDAHADAASGDVVVGTRDGTVTYLRRVAPKALAAKRIADTGALPTANGVDGSVKKRQREVLLDGSSSVRGADTGKKRHFDKTQKKPAKDNDDDIIGDSSSGDEEVGDSDDDSGSHSASSSALIAKEDFRQVVDDLKRTNPHYKDDSSEEERPSRWRKQNPKEALIAAEEECRKHRSVFLDDEAEESSDNASDGDDTMERGEGYRRGGRGVDDGGSLVATDTNSSLASSHSLNDVSMQAATAAGGGGATTVFDYSFQIGATPVGEEGSCYLAYNSVGYIHSTAEGTTIHFHDMSIQAVRILERGTILLAALSPVGAAFVLAQDADMDSVDDTPRLTLYYRTFVAIGAQSDWRVRLYPGETVRCLTVGIRYTAVATSRYLRLFSLSGLEIAVLSLFPRIVTMVGTNSSKIMHSFKADFDPLAVCYLEGGGEMRLQVLDVGSRSVVLPSVVVPLTTQPDGRPHQLQWMGWSEDGPLHVADTAGVLRMFTLNWGGSWLPVLDPQCMTDQTYNLWIWGVSDEAVFAYRSCKSDPPYPVAIASGLPTEHVRLFLPLTRFGTEKDMVTWDHLLRREVRTDEVKRRSSFYTAVIAKHDALHDRKIIELFKTTLQEQQTTRALDLATQLELRDNIEVCAKEANAQGHGQLVQKLLALLEVRMKAKKRRRCTLPLEGSVVSERERDMLLRKLLAKENPAAVAAAATATVGNAYTGEPQPVATTAVVEASGRVSQAAAVVTPAVTPERRPAAGDAPIATTTAAAGVSRRHVTFTDQVGPSPTKRPAEVTTTTPPRNVLERGMKSSSPQQQGPAISTPTRTKPQNPFSKPAKTTMIALTKAPSAQPPLGSRSTSCLVLGDSQSSIDLDSVEGLEKQQKQQSLLPVGSPPRQRANTKVTSPEPLPATTSSNGSGGKGGGPTNGGKKVSPPVMDAANEPRRTAVNLFCPKALPDGRPAALLAAADTTAGAVVDPFLDQSENSTPVTLEALLVDVGHETSQVGAPRSVSFGEALRKRYLEEEEDDDVDGGDGVTDLALPRMAH</sequence>
<proteinExistence type="predicted"/>
<dbReference type="Pfam" id="PF20946">
    <property type="entry name" value="Ctf4_C"/>
    <property type="match status" value="1"/>
</dbReference>
<dbReference type="RefSeq" id="XP_029240897.1">
    <property type="nucleotide sequence ID" value="XM_029379274.1"/>
</dbReference>
<feature type="region of interest" description="Disordered" evidence="5">
    <location>
        <begin position="1322"/>
        <end position="1345"/>
    </location>
</feature>
<evidence type="ECO:0000256" key="4">
    <source>
        <dbReference type="ARBA" id="ARBA00023242"/>
    </source>
</evidence>
<evidence type="ECO:0000256" key="3">
    <source>
        <dbReference type="ARBA" id="ARBA00022737"/>
    </source>
</evidence>
<evidence type="ECO:0000256" key="5">
    <source>
        <dbReference type="SAM" id="MobiDB-lite"/>
    </source>
</evidence>
<organism evidence="8 9">
    <name type="scientific">Trypanosoma rangeli</name>
    <dbReference type="NCBI Taxonomy" id="5698"/>
    <lineage>
        <taxon>Eukaryota</taxon>
        <taxon>Discoba</taxon>
        <taxon>Euglenozoa</taxon>
        <taxon>Kinetoplastea</taxon>
        <taxon>Metakinetoplastina</taxon>
        <taxon>Trypanosomatida</taxon>
        <taxon>Trypanosomatidae</taxon>
        <taxon>Trypanosoma</taxon>
        <taxon>Herpetosoma</taxon>
    </lineage>
</organism>
<feature type="domain" description="WDHD1/CFT4 helical bundle" evidence="7">
    <location>
        <begin position="896"/>
        <end position="971"/>
    </location>
</feature>
<keyword evidence="2" id="KW-0853">WD repeat</keyword>
<feature type="compositionally biased region" description="Acidic residues" evidence="5">
    <location>
        <begin position="407"/>
        <end position="428"/>
    </location>
</feature>